<dbReference type="Proteomes" id="UP001060085">
    <property type="component" value="Linkage Group LG05"/>
</dbReference>
<accession>A0ACC0AXV8</accession>
<keyword evidence="2" id="KW-1185">Reference proteome</keyword>
<reference evidence="2" key="1">
    <citation type="journal article" date="2023" name="Nat. Plants">
        <title>Single-cell RNA sequencing provides a high-resolution roadmap for understanding the multicellular compartmentation of specialized metabolism.</title>
        <authorList>
            <person name="Sun S."/>
            <person name="Shen X."/>
            <person name="Li Y."/>
            <person name="Li Y."/>
            <person name="Wang S."/>
            <person name="Li R."/>
            <person name="Zhang H."/>
            <person name="Shen G."/>
            <person name="Guo B."/>
            <person name="Wei J."/>
            <person name="Xu J."/>
            <person name="St-Pierre B."/>
            <person name="Chen S."/>
            <person name="Sun C."/>
        </authorList>
    </citation>
    <scope>NUCLEOTIDE SEQUENCE [LARGE SCALE GENOMIC DNA]</scope>
</reference>
<gene>
    <name evidence="1" type="ORF">M9H77_24443</name>
</gene>
<organism evidence="1 2">
    <name type="scientific">Catharanthus roseus</name>
    <name type="common">Madagascar periwinkle</name>
    <name type="synonym">Vinca rosea</name>
    <dbReference type="NCBI Taxonomy" id="4058"/>
    <lineage>
        <taxon>Eukaryota</taxon>
        <taxon>Viridiplantae</taxon>
        <taxon>Streptophyta</taxon>
        <taxon>Embryophyta</taxon>
        <taxon>Tracheophyta</taxon>
        <taxon>Spermatophyta</taxon>
        <taxon>Magnoliopsida</taxon>
        <taxon>eudicotyledons</taxon>
        <taxon>Gunneridae</taxon>
        <taxon>Pentapetalae</taxon>
        <taxon>asterids</taxon>
        <taxon>lamiids</taxon>
        <taxon>Gentianales</taxon>
        <taxon>Apocynaceae</taxon>
        <taxon>Rauvolfioideae</taxon>
        <taxon>Vinceae</taxon>
        <taxon>Catharanthinae</taxon>
        <taxon>Catharanthus</taxon>
    </lineage>
</organism>
<comment type="caution">
    <text evidence="1">The sequence shown here is derived from an EMBL/GenBank/DDBJ whole genome shotgun (WGS) entry which is preliminary data.</text>
</comment>
<name>A0ACC0AXV8_CATRO</name>
<evidence type="ECO:0000313" key="1">
    <source>
        <dbReference type="EMBL" id="KAI5665120.1"/>
    </source>
</evidence>
<evidence type="ECO:0000313" key="2">
    <source>
        <dbReference type="Proteomes" id="UP001060085"/>
    </source>
</evidence>
<sequence length="140" mass="16122">MEHASNFIRKLYNLLWWPWRIDDQPEPPTISRNATDVVRPDEEESKQKRLFMIGICFASIGIAFQALQTPKPLPLSFNWCCMALELCFAALTVSVYMKPYFEEQSVIIVENAGVFFGATAFVLAITMNFNGTEIIRYQCR</sequence>
<proteinExistence type="predicted"/>
<protein>
    <submittedName>
        <fullName evidence="1">Uncharacterized protein</fullName>
    </submittedName>
</protein>
<dbReference type="EMBL" id="CM044705">
    <property type="protein sequence ID" value="KAI5665120.1"/>
    <property type="molecule type" value="Genomic_DNA"/>
</dbReference>